<dbReference type="Pfam" id="PF08951">
    <property type="entry name" value="EntA_Immun"/>
    <property type="match status" value="1"/>
</dbReference>
<evidence type="ECO:0000256" key="1">
    <source>
        <dbReference type="ARBA" id="ARBA00023025"/>
    </source>
</evidence>
<evidence type="ECO:0008006" key="4">
    <source>
        <dbReference type="Google" id="ProtNLM"/>
    </source>
</evidence>
<dbReference type="SUPFAM" id="SSF109797">
    <property type="entry name" value="Bacteriocin immunity protein-like"/>
    <property type="match status" value="1"/>
</dbReference>
<evidence type="ECO:0000313" key="2">
    <source>
        <dbReference type="EMBL" id="KRO26914.1"/>
    </source>
</evidence>
<keyword evidence="3" id="KW-1185">Reference proteome</keyword>
<name>A0A0R2NPX6_9LACO</name>
<dbReference type="AlphaFoldDB" id="A0A0R2NPX6"/>
<keyword evidence="1" id="KW-0079">Bacteriocin immunity</keyword>
<gene>
    <name evidence="2" type="ORF">DY78_GL000480</name>
</gene>
<comment type="caution">
    <text evidence="2">The sequence shown here is derived from an EMBL/GenBank/DDBJ whole genome shotgun (WGS) entry which is preliminary data.</text>
</comment>
<organism evidence="2 3">
    <name type="scientific">Lactiplantibacillus fabifermentans DSM 21115</name>
    <dbReference type="NCBI Taxonomy" id="1413187"/>
    <lineage>
        <taxon>Bacteria</taxon>
        <taxon>Bacillati</taxon>
        <taxon>Bacillota</taxon>
        <taxon>Bacilli</taxon>
        <taxon>Lactobacillales</taxon>
        <taxon>Lactobacillaceae</taxon>
        <taxon>Lactiplantibacillus</taxon>
    </lineage>
</organism>
<protein>
    <recommendedName>
        <fullName evidence="4">Bacteriocin immunity protein</fullName>
    </recommendedName>
</protein>
<dbReference type="InterPro" id="IPR023130">
    <property type="entry name" value="Ta0600-like_sf"/>
</dbReference>
<accession>A0A0R2NPX6</accession>
<evidence type="ECO:0000313" key="3">
    <source>
        <dbReference type="Proteomes" id="UP000050920"/>
    </source>
</evidence>
<dbReference type="Gene3D" id="1.20.1440.50">
    <property type="entry name" value="Ta0600-like"/>
    <property type="match status" value="1"/>
</dbReference>
<dbReference type="RefSeq" id="WP_024623742.1">
    <property type="nucleotide sequence ID" value="NZ_AYGX02000100.1"/>
</dbReference>
<dbReference type="EMBL" id="AYGX02000100">
    <property type="protein sequence ID" value="KRO26914.1"/>
    <property type="molecule type" value="Genomic_DNA"/>
</dbReference>
<sequence length="95" mass="10242">MDQKLVALQTAVSTAMHDDELMGDAELKQILTKFSAKLATGKNYEQVAGEMNQALRFWGMGHLYGPKGLDPLYQATVAAAPGISAQKPYSTPQAD</sequence>
<proteinExistence type="predicted"/>
<dbReference type="Proteomes" id="UP000050920">
    <property type="component" value="Unassembled WGS sequence"/>
</dbReference>
<dbReference type="InterPro" id="IPR015046">
    <property type="entry name" value="LciA_Immunity-like"/>
</dbReference>
<reference evidence="2 3" key="1">
    <citation type="journal article" date="2015" name="Genome Announc.">
        <title>Expanding the biotechnology potential of lactobacilli through comparative genomics of 213 strains and associated genera.</title>
        <authorList>
            <person name="Sun Z."/>
            <person name="Harris H.M."/>
            <person name="McCann A."/>
            <person name="Guo C."/>
            <person name="Argimon S."/>
            <person name="Zhang W."/>
            <person name="Yang X."/>
            <person name="Jeffery I.B."/>
            <person name="Cooney J.C."/>
            <person name="Kagawa T.F."/>
            <person name="Liu W."/>
            <person name="Song Y."/>
            <person name="Salvetti E."/>
            <person name="Wrobel A."/>
            <person name="Rasinkangas P."/>
            <person name="Parkhill J."/>
            <person name="Rea M.C."/>
            <person name="O'Sullivan O."/>
            <person name="Ritari J."/>
            <person name="Douillard F.P."/>
            <person name="Paul Ross R."/>
            <person name="Yang R."/>
            <person name="Briner A.E."/>
            <person name="Felis G.E."/>
            <person name="de Vos W.M."/>
            <person name="Barrangou R."/>
            <person name="Klaenhammer T.R."/>
            <person name="Caufield P.W."/>
            <person name="Cui Y."/>
            <person name="Zhang H."/>
            <person name="O'Toole P.W."/>
        </authorList>
    </citation>
    <scope>NUCLEOTIDE SEQUENCE [LARGE SCALE GENOMIC DNA]</scope>
    <source>
        <strain evidence="2 3">DSM 21115</strain>
    </source>
</reference>
<dbReference type="GO" id="GO:0030153">
    <property type="term" value="P:bacteriocin immunity"/>
    <property type="evidence" value="ECO:0007669"/>
    <property type="project" value="UniProtKB-KW"/>
</dbReference>